<feature type="transmembrane region" description="Helical" evidence="7">
    <location>
        <begin position="409"/>
        <end position="428"/>
    </location>
</feature>
<feature type="transmembrane region" description="Helical" evidence="7">
    <location>
        <begin position="12"/>
        <end position="45"/>
    </location>
</feature>
<dbReference type="Proteomes" id="UP000749559">
    <property type="component" value="Unassembled WGS sequence"/>
</dbReference>
<dbReference type="PANTHER" id="PTHR10283">
    <property type="entry name" value="SOLUTE CARRIER FAMILY 13 MEMBER"/>
    <property type="match status" value="1"/>
</dbReference>
<keyword evidence="5 7" id="KW-0472">Membrane</keyword>
<protein>
    <submittedName>
        <fullName evidence="8">Uncharacterized protein</fullName>
    </submittedName>
</protein>
<evidence type="ECO:0000256" key="6">
    <source>
        <dbReference type="SAM" id="MobiDB-lite"/>
    </source>
</evidence>
<feature type="transmembrane region" description="Helical" evidence="7">
    <location>
        <begin position="311"/>
        <end position="336"/>
    </location>
</feature>
<feature type="transmembrane region" description="Helical" evidence="7">
    <location>
        <begin position="260"/>
        <end position="280"/>
    </location>
</feature>
<comment type="subcellular location">
    <subcellularLocation>
        <location evidence="1">Membrane</location>
        <topology evidence="1">Multi-pass membrane protein</topology>
    </subcellularLocation>
</comment>
<proteinExistence type="inferred from homology"/>
<feature type="transmembrane region" description="Helical" evidence="7">
    <location>
        <begin position="371"/>
        <end position="389"/>
    </location>
</feature>
<organism evidence="8 9">
    <name type="scientific">Owenia fusiformis</name>
    <name type="common">Polychaete worm</name>
    <dbReference type="NCBI Taxonomy" id="6347"/>
    <lineage>
        <taxon>Eukaryota</taxon>
        <taxon>Metazoa</taxon>
        <taxon>Spiralia</taxon>
        <taxon>Lophotrochozoa</taxon>
        <taxon>Annelida</taxon>
        <taxon>Polychaeta</taxon>
        <taxon>Sedentaria</taxon>
        <taxon>Canalipalpata</taxon>
        <taxon>Sabellida</taxon>
        <taxon>Oweniida</taxon>
        <taxon>Oweniidae</taxon>
        <taxon>Owenia</taxon>
    </lineage>
</organism>
<gene>
    <name evidence="8" type="ORF">OFUS_LOCUS19310</name>
</gene>
<comment type="similarity">
    <text evidence="2">Belongs to the SLC13A/DASS transporter (TC 2.A.47) family. NADC subfamily.</text>
</comment>
<evidence type="ECO:0000256" key="5">
    <source>
        <dbReference type="ARBA" id="ARBA00023136"/>
    </source>
</evidence>
<feature type="transmembrane region" description="Helical" evidence="7">
    <location>
        <begin position="489"/>
        <end position="507"/>
    </location>
</feature>
<accession>A0A8J1U8Z9</accession>
<dbReference type="InterPro" id="IPR001898">
    <property type="entry name" value="SLC13A/DASS"/>
</dbReference>
<feature type="transmembrane region" description="Helical" evidence="7">
    <location>
        <begin position="541"/>
        <end position="561"/>
    </location>
</feature>
<feature type="transmembrane region" description="Helical" evidence="7">
    <location>
        <begin position="82"/>
        <end position="100"/>
    </location>
</feature>
<evidence type="ECO:0000313" key="9">
    <source>
        <dbReference type="Proteomes" id="UP000749559"/>
    </source>
</evidence>
<evidence type="ECO:0000256" key="4">
    <source>
        <dbReference type="ARBA" id="ARBA00022989"/>
    </source>
</evidence>
<evidence type="ECO:0000256" key="1">
    <source>
        <dbReference type="ARBA" id="ARBA00004141"/>
    </source>
</evidence>
<feature type="transmembrane region" description="Helical" evidence="7">
    <location>
        <begin position="51"/>
        <end position="70"/>
    </location>
</feature>
<dbReference type="Pfam" id="PF00939">
    <property type="entry name" value="Na_sulph_symp"/>
    <property type="match status" value="1"/>
</dbReference>
<evidence type="ECO:0000256" key="2">
    <source>
        <dbReference type="ARBA" id="ARBA00006772"/>
    </source>
</evidence>
<dbReference type="CDD" id="cd01115">
    <property type="entry name" value="SLC13_permease"/>
    <property type="match status" value="1"/>
</dbReference>
<feature type="transmembrane region" description="Helical" evidence="7">
    <location>
        <begin position="120"/>
        <end position="137"/>
    </location>
</feature>
<dbReference type="AlphaFoldDB" id="A0A8J1U8Z9"/>
<name>A0A8J1U8Z9_OWEFU</name>
<reference evidence="8" key="1">
    <citation type="submission" date="2022-03" db="EMBL/GenBank/DDBJ databases">
        <authorList>
            <person name="Martin C."/>
        </authorList>
    </citation>
    <scope>NUCLEOTIDE SEQUENCE</scope>
</reference>
<sequence length="604" mass="66917">MMFPIWRYWKLFVIVATPILLLPLLILVNTKIASCGYVIILMAVYWTLEVLPIPATSFIPIVLFPALGIMTSGDVCSQYLKNSSMIFIGGLMVAVAVEHWNLHKRIALRILLIVGTTPKWLMLGFMLATWLLSMWISNTATVSMMMPILQAVLDQLHPHDDTNPNTQTPDSLETERRTNCTEHTDPLLHETDVGMNRDYSKREDIEEGNNEISVESKPVTLELVDRPTVEPNSNIILHSDEGVLAGNEKVNSELKKHKRLSTALTLAVGYAAVTGGVATLTGTPGNLIMKGHADEVFARHNMSSGVVFASWIPMCLPVSTIQFLICWVWLQILFYGPREFFSCRNRTPETGKNVKTVIREQYEALGHLTQAEIFVLVHFFTLAALWMTRTSEFYPGWESRFPKGYVTDATSAIFISISLFICPSKISFSTEVKHPVPRLLNWKTVHQKLPWGVVFLLGGGFAIAEGASVSGLSRWLGEQLEVLNTLQPPVVVLIMCSLVSLCTEFSSNPSTSALFNPIVSSMAIGLNLNPLYMMFPVTMATSFSFMLPISAPCIAVVFSYGNLRVVDMVKAGFLMNITGVCVCTLAASTWGLMLFNSGGPPPWV</sequence>
<feature type="transmembrane region" description="Helical" evidence="7">
    <location>
        <begin position="573"/>
        <end position="595"/>
    </location>
</feature>
<keyword evidence="4 7" id="KW-1133">Transmembrane helix</keyword>
<evidence type="ECO:0000256" key="3">
    <source>
        <dbReference type="ARBA" id="ARBA00022692"/>
    </source>
</evidence>
<keyword evidence="3 7" id="KW-0812">Transmembrane</keyword>
<dbReference type="GO" id="GO:0015556">
    <property type="term" value="F:C4-dicarboxylate transmembrane transporter activity"/>
    <property type="evidence" value="ECO:0007669"/>
    <property type="project" value="UniProtKB-ARBA"/>
</dbReference>
<dbReference type="EMBL" id="CAIIXF020000009">
    <property type="protein sequence ID" value="CAH1794642.1"/>
    <property type="molecule type" value="Genomic_DNA"/>
</dbReference>
<comment type="caution">
    <text evidence="8">The sequence shown here is derived from an EMBL/GenBank/DDBJ whole genome shotgun (WGS) entry which is preliminary data.</text>
</comment>
<evidence type="ECO:0000313" key="8">
    <source>
        <dbReference type="EMBL" id="CAH1794642.1"/>
    </source>
</evidence>
<dbReference type="GO" id="GO:0005886">
    <property type="term" value="C:plasma membrane"/>
    <property type="evidence" value="ECO:0007669"/>
    <property type="project" value="TreeGrafter"/>
</dbReference>
<feature type="region of interest" description="Disordered" evidence="6">
    <location>
        <begin position="159"/>
        <end position="178"/>
    </location>
</feature>
<evidence type="ECO:0000256" key="7">
    <source>
        <dbReference type="SAM" id="Phobius"/>
    </source>
</evidence>
<keyword evidence="9" id="KW-1185">Reference proteome</keyword>
<feature type="transmembrane region" description="Helical" evidence="7">
    <location>
        <begin position="514"/>
        <end position="535"/>
    </location>
</feature>
<dbReference type="OrthoDB" id="6493944at2759"/>
<dbReference type="GO" id="GO:0005310">
    <property type="term" value="F:dicarboxylic acid transmembrane transporter activity"/>
    <property type="evidence" value="ECO:0007669"/>
    <property type="project" value="UniProtKB-ARBA"/>
</dbReference>
<feature type="transmembrane region" description="Helical" evidence="7">
    <location>
        <begin position="449"/>
        <end position="469"/>
    </location>
</feature>
<dbReference type="PANTHER" id="PTHR10283:SF82">
    <property type="entry name" value="SOLUTE CARRIER FAMILY 13 MEMBER 2"/>
    <property type="match status" value="1"/>
</dbReference>